<accession>A0A3N4JRN2</accession>
<evidence type="ECO:0000256" key="1">
    <source>
        <dbReference type="SAM" id="Phobius"/>
    </source>
</evidence>
<feature type="transmembrane region" description="Helical" evidence="1">
    <location>
        <begin position="12"/>
        <end position="32"/>
    </location>
</feature>
<protein>
    <submittedName>
        <fullName evidence="2">Uncharacterized protein</fullName>
    </submittedName>
</protein>
<keyword evidence="1" id="KW-0472">Membrane</keyword>
<dbReference type="Proteomes" id="UP000276215">
    <property type="component" value="Unassembled WGS sequence"/>
</dbReference>
<reference evidence="2 3" key="1">
    <citation type="journal article" date="2018" name="Nat. Ecol. Evol.">
        <title>Pezizomycetes genomes reveal the molecular basis of ectomycorrhizal truffle lifestyle.</title>
        <authorList>
            <person name="Murat C."/>
            <person name="Payen T."/>
            <person name="Noel B."/>
            <person name="Kuo A."/>
            <person name="Morin E."/>
            <person name="Chen J."/>
            <person name="Kohler A."/>
            <person name="Krizsan K."/>
            <person name="Balestrini R."/>
            <person name="Da Silva C."/>
            <person name="Montanini B."/>
            <person name="Hainaut M."/>
            <person name="Levati E."/>
            <person name="Barry K.W."/>
            <person name="Belfiori B."/>
            <person name="Cichocki N."/>
            <person name="Clum A."/>
            <person name="Dockter R.B."/>
            <person name="Fauchery L."/>
            <person name="Guy J."/>
            <person name="Iotti M."/>
            <person name="Le Tacon F."/>
            <person name="Lindquist E.A."/>
            <person name="Lipzen A."/>
            <person name="Malagnac F."/>
            <person name="Mello A."/>
            <person name="Molinier V."/>
            <person name="Miyauchi S."/>
            <person name="Poulain J."/>
            <person name="Riccioni C."/>
            <person name="Rubini A."/>
            <person name="Sitrit Y."/>
            <person name="Splivallo R."/>
            <person name="Traeger S."/>
            <person name="Wang M."/>
            <person name="Zifcakova L."/>
            <person name="Wipf D."/>
            <person name="Zambonelli A."/>
            <person name="Paolocci F."/>
            <person name="Nowrousian M."/>
            <person name="Ottonello S."/>
            <person name="Baldrian P."/>
            <person name="Spatafora J.W."/>
            <person name="Henrissat B."/>
            <person name="Nagy L.G."/>
            <person name="Aury J.M."/>
            <person name="Wincker P."/>
            <person name="Grigoriev I.V."/>
            <person name="Bonfante P."/>
            <person name="Martin F.M."/>
        </authorList>
    </citation>
    <scope>NUCLEOTIDE SEQUENCE [LARGE SCALE GENOMIC DNA]</scope>
    <source>
        <strain evidence="2 3">120613-1</strain>
    </source>
</reference>
<organism evidence="2 3">
    <name type="scientific">Choiromyces venosus 120613-1</name>
    <dbReference type="NCBI Taxonomy" id="1336337"/>
    <lineage>
        <taxon>Eukaryota</taxon>
        <taxon>Fungi</taxon>
        <taxon>Dikarya</taxon>
        <taxon>Ascomycota</taxon>
        <taxon>Pezizomycotina</taxon>
        <taxon>Pezizomycetes</taxon>
        <taxon>Pezizales</taxon>
        <taxon>Tuberaceae</taxon>
        <taxon>Choiromyces</taxon>
    </lineage>
</organism>
<evidence type="ECO:0000313" key="2">
    <source>
        <dbReference type="EMBL" id="RPB00837.1"/>
    </source>
</evidence>
<keyword evidence="1" id="KW-0812">Transmembrane</keyword>
<dbReference type="EMBL" id="ML120377">
    <property type="protein sequence ID" value="RPB00837.1"/>
    <property type="molecule type" value="Genomic_DNA"/>
</dbReference>
<sequence>MVMILSCSRQYCTCVNIPMLAGESFFFFFFFFSHSTPCMTVLPSIAARKTGSASGSGDKLDGIVITYCKRTIHDQAIYKDSSPPLFSFLCFFLSFFF</sequence>
<name>A0A3N4JRN2_9PEZI</name>
<evidence type="ECO:0000313" key="3">
    <source>
        <dbReference type="Proteomes" id="UP000276215"/>
    </source>
</evidence>
<proteinExistence type="predicted"/>
<keyword evidence="3" id="KW-1185">Reference proteome</keyword>
<keyword evidence="1" id="KW-1133">Transmembrane helix</keyword>
<dbReference type="AlphaFoldDB" id="A0A3N4JRN2"/>
<gene>
    <name evidence="2" type="ORF">L873DRAFT_745195</name>
</gene>